<comment type="caution">
    <text evidence="1">The sequence shown here is derived from an EMBL/GenBank/DDBJ whole genome shotgun (WGS) entry which is preliminary data.</text>
</comment>
<name>A0ABU6Y7R6_9FABA</name>
<organism evidence="1 2">
    <name type="scientific">Stylosanthes scabra</name>
    <dbReference type="NCBI Taxonomy" id="79078"/>
    <lineage>
        <taxon>Eukaryota</taxon>
        <taxon>Viridiplantae</taxon>
        <taxon>Streptophyta</taxon>
        <taxon>Embryophyta</taxon>
        <taxon>Tracheophyta</taxon>
        <taxon>Spermatophyta</taxon>
        <taxon>Magnoliopsida</taxon>
        <taxon>eudicotyledons</taxon>
        <taxon>Gunneridae</taxon>
        <taxon>Pentapetalae</taxon>
        <taxon>rosids</taxon>
        <taxon>fabids</taxon>
        <taxon>Fabales</taxon>
        <taxon>Fabaceae</taxon>
        <taxon>Papilionoideae</taxon>
        <taxon>50 kb inversion clade</taxon>
        <taxon>dalbergioids sensu lato</taxon>
        <taxon>Dalbergieae</taxon>
        <taxon>Pterocarpus clade</taxon>
        <taxon>Stylosanthes</taxon>
    </lineage>
</organism>
<proteinExistence type="predicted"/>
<dbReference type="EMBL" id="JASCZI010241685">
    <property type="protein sequence ID" value="MED6204783.1"/>
    <property type="molecule type" value="Genomic_DNA"/>
</dbReference>
<protein>
    <recommendedName>
        <fullName evidence="3">Secreted protein</fullName>
    </recommendedName>
</protein>
<accession>A0ABU6Y7R6</accession>
<evidence type="ECO:0008006" key="3">
    <source>
        <dbReference type="Google" id="ProtNLM"/>
    </source>
</evidence>
<dbReference type="Proteomes" id="UP001341840">
    <property type="component" value="Unassembled WGS sequence"/>
</dbReference>
<keyword evidence="2" id="KW-1185">Reference proteome</keyword>
<sequence length="200" mass="20674">MGLPFAPSPSQITVGVGPAAAGRRLFSSVPPFSPLVLSLAMVAAPSVAVGISSPCVAATMLYCADLAGDEAVEVLVPLISSVDQPSSTPFISSSNGRPSAAFSVRAHGKTGAVSNSGWATNEGPREPACHASPPSNEFFVVFYAGVVARICDLCLLLHGGATAASRAWLATYARVVVRPTCSGIIFETLLTLRRKMWPDT</sequence>
<gene>
    <name evidence="1" type="ORF">PIB30_012018</name>
</gene>
<evidence type="ECO:0000313" key="1">
    <source>
        <dbReference type="EMBL" id="MED6204783.1"/>
    </source>
</evidence>
<evidence type="ECO:0000313" key="2">
    <source>
        <dbReference type="Proteomes" id="UP001341840"/>
    </source>
</evidence>
<reference evidence="1 2" key="1">
    <citation type="journal article" date="2023" name="Plants (Basel)">
        <title>Bridging the Gap: Combining Genomics and Transcriptomics Approaches to Understand Stylosanthes scabra, an Orphan Legume from the Brazilian Caatinga.</title>
        <authorList>
            <person name="Ferreira-Neto J.R.C."/>
            <person name="da Silva M.D."/>
            <person name="Binneck E."/>
            <person name="de Melo N.F."/>
            <person name="da Silva R.H."/>
            <person name="de Melo A.L.T.M."/>
            <person name="Pandolfi V."/>
            <person name="Bustamante F.O."/>
            <person name="Brasileiro-Vidal A.C."/>
            <person name="Benko-Iseppon A.M."/>
        </authorList>
    </citation>
    <scope>NUCLEOTIDE SEQUENCE [LARGE SCALE GENOMIC DNA]</scope>
    <source>
        <tissue evidence="1">Leaves</tissue>
    </source>
</reference>